<gene>
    <name evidence="1" type="ORF">RHMOL_Rhmol10G0196200</name>
</gene>
<reference evidence="1" key="1">
    <citation type="submission" date="2022-02" db="EMBL/GenBank/DDBJ databases">
        <title>Plant Genome Project.</title>
        <authorList>
            <person name="Zhang R.-G."/>
        </authorList>
    </citation>
    <scope>NUCLEOTIDE SEQUENCE</scope>
    <source>
        <strain evidence="1">AT1</strain>
    </source>
</reference>
<proteinExistence type="predicted"/>
<organism evidence="1 2">
    <name type="scientific">Rhododendron molle</name>
    <name type="common">Chinese azalea</name>
    <name type="synonym">Azalea mollis</name>
    <dbReference type="NCBI Taxonomy" id="49168"/>
    <lineage>
        <taxon>Eukaryota</taxon>
        <taxon>Viridiplantae</taxon>
        <taxon>Streptophyta</taxon>
        <taxon>Embryophyta</taxon>
        <taxon>Tracheophyta</taxon>
        <taxon>Spermatophyta</taxon>
        <taxon>Magnoliopsida</taxon>
        <taxon>eudicotyledons</taxon>
        <taxon>Gunneridae</taxon>
        <taxon>Pentapetalae</taxon>
        <taxon>asterids</taxon>
        <taxon>Ericales</taxon>
        <taxon>Ericaceae</taxon>
        <taxon>Ericoideae</taxon>
        <taxon>Rhodoreae</taxon>
        <taxon>Rhododendron</taxon>
    </lineage>
</organism>
<protein>
    <submittedName>
        <fullName evidence="1">Uncharacterized protein</fullName>
    </submittedName>
</protein>
<dbReference type="Proteomes" id="UP001062846">
    <property type="component" value="Chromosome 10"/>
</dbReference>
<evidence type="ECO:0000313" key="1">
    <source>
        <dbReference type="EMBL" id="KAI8535730.1"/>
    </source>
</evidence>
<comment type="caution">
    <text evidence="1">The sequence shown here is derived from an EMBL/GenBank/DDBJ whole genome shotgun (WGS) entry which is preliminary data.</text>
</comment>
<accession>A0ACC0M475</accession>
<name>A0ACC0M475_RHOML</name>
<dbReference type="EMBL" id="CM046397">
    <property type="protein sequence ID" value="KAI8535730.1"/>
    <property type="molecule type" value="Genomic_DNA"/>
</dbReference>
<evidence type="ECO:0000313" key="2">
    <source>
        <dbReference type="Proteomes" id="UP001062846"/>
    </source>
</evidence>
<sequence length="90" mass="10159">MATGEITEDATDFDDVQADPVEALNPNDLFNDNYTPSFANGDQCLQVGHHLLTYQLLRELQQAQCHSRHSKNQCQHSGDQYRAKKANIVQ</sequence>
<keyword evidence="2" id="KW-1185">Reference proteome</keyword>